<keyword evidence="3" id="KW-1185">Reference proteome</keyword>
<reference evidence="2 3" key="1">
    <citation type="journal article" date="2012" name="Nat. Biotechnol.">
        <title>Draft genome sequence of pigeonpea (Cajanus cajan), an orphan legume crop of resource-poor farmers.</title>
        <authorList>
            <person name="Varshney R.K."/>
            <person name="Chen W."/>
            <person name="Li Y."/>
            <person name="Bharti A.K."/>
            <person name="Saxena R.K."/>
            <person name="Schlueter J.A."/>
            <person name="Donoghue M.T."/>
            <person name="Azam S."/>
            <person name="Fan G."/>
            <person name="Whaley A.M."/>
            <person name="Farmer A.D."/>
            <person name="Sheridan J."/>
            <person name="Iwata A."/>
            <person name="Tuteja R."/>
            <person name="Penmetsa R.V."/>
            <person name="Wu W."/>
            <person name="Upadhyaya H.D."/>
            <person name="Yang S.P."/>
            <person name="Shah T."/>
            <person name="Saxena K.B."/>
            <person name="Michael T."/>
            <person name="McCombie W.R."/>
            <person name="Yang B."/>
            <person name="Zhang G."/>
            <person name="Yang H."/>
            <person name="Wang J."/>
            <person name="Spillane C."/>
            <person name="Cook D.R."/>
            <person name="May G.D."/>
            <person name="Xu X."/>
            <person name="Jackson S.A."/>
        </authorList>
    </citation>
    <scope>NUCLEOTIDE SEQUENCE [LARGE SCALE GENOMIC DNA]</scope>
    <source>
        <strain evidence="3">cv. Asha</strain>
    </source>
</reference>
<proteinExistence type="predicted"/>
<dbReference type="OMA" id="HSYDCDQ"/>
<evidence type="ECO:0000313" key="3">
    <source>
        <dbReference type="Proteomes" id="UP000075243"/>
    </source>
</evidence>
<dbReference type="Proteomes" id="UP000075243">
    <property type="component" value="Chromosome 1"/>
</dbReference>
<dbReference type="PANTHER" id="PTHR10811">
    <property type="entry name" value="FRINGE-RELATED"/>
    <property type="match status" value="1"/>
</dbReference>
<dbReference type="InterPro" id="IPR006740">
    <property type="entry name" value="DUF604"/>
</dbReference>
<protein>
    <submittedName>
        <fullName evidence="2">Beta-1,3-N-acetylglucosaminyltransferase lunatic fringe</fullName>
        <ecNumber evidence="2">2.4.1.222</ecNumber>
    </submittedName>
</protein>
<dbReference type="GO" id="GO:0033829">
    <property type="term" value="F:O-fucosylpeptide 3-beta-N-acetylglucosaminyltransferase activity"/>
    <property type="evidence" value="ECO:0007669"/>
    <property type="project" value="UniProtKB-EC"/>
</dbReference>
<gene>
    <name evidence="2" type="ORF">KK1_021432</name>
</gene>
<dbReference type="Gene3D" id="3.90.550.50">
    <property type="match status" value="1"/>
</dbReference>
<dbReference type="FunFam" id="3.90.550.50:FF:000006">
    <property type="entry name" value="Fringe-related protein-like"/>
    <property type="match status" value="1"/>
</dbReference>
<keyword evidence="2" id="KW-0808">Transferase</keyword>
<sequence length="497" mass="57956">MSTMKNNFKDPDHHLHHHHHLYSSWSFSKLMAFFFLLISISYLFYSLRFVSHSYDCDHNHHEALHIPIAREQISQQESPPFEETNVSHIVFGIGASAKLWKQRKEYIKLWWRPREMRGVVWLEQKVKTDPSDERSLPPLRISKDTSKFKYRNPKGHRSAIRISRIVSETLRLGMKGVRWFVMGDDDTFFVAENLVKVLQKYDHNQFYYIGSSSESHLQNIYFSYNMAYGGGGFAISYPLAVALEKMQDRCIQRYPGLYGSDDRIQACMAELGVPLTKEKGFHQFDVYGNLFGLLAAHPVAPLVSLHHLDVVEPIFPNVSRVEALKRLNGPMKVDPAGLMQQSICYDKERSWTVSVSWGYAVQIFRGIFSAREMEMPARTFLNWYKRADYTAYPFNTRPVSRNVCQKPFVYYFSNALLHDKASNETATQYTRLQQNPPCKWKMEDPTQIKLVEVYKKPDPLLWDKAPRRNCCRVRRTKKKGSLVIDVGECRENEVVEL</sequence>
<name>A0A151UCV8_CAJCA</name>
<keyword evidence="1" id="KW-0812">Transmembrane</keyword>
<dbReference type="Gramene" id="C.cajan_20811.t">
    <property type="protein sequence ID" value="C.cajan_20811.t"/>
    <property type="gene ID" value="C.cajan_20811"/>
</dbReference>
<dbReference type="STRING" id="3821.A0A151UCV8"/>
<dbReference type="OrthoDB" id="421979at2759"/>
<dbReference type="EC" id="2.4.1.222" evidence="2"/>
<dbReference type="AlphaFoldDB" id="A0A151UCV8"/>
<organism evidence="2 3">
    <name type="scientific">Cajanus cajan</name>
    <name type="common">Pigeon pea</name>
    <name type="synonym">Cajanus indicus</name>
    <dbReference type="NCBI Taxonomy" id="3821"/>
    <lineage>
        <taxon>Eukaryota</taxon>
        <taxon>Viridiplantae</taxon>
        <taxon>Streptophyta</taxon>
        <taxon>Embryophyta</taxon>
        <taxon>Tracheophyta</taxon>
        <taxon>Spermatophyta</taxon>
        <taxon>Magnoliopsida</taxon>
        <taxon>eudicotyledons</taxon>
        <taxon>Gunneridae</taxon>
        <taxon>Pentapetalae</taxon>
        <taxon>rosids</taxon>
        <taxon>fabids</taxon>
        <taxon>Fabales</taxon>
        <taxon>Fabaceae</taxon>
        <taxon>Papilionoideae</taxon>
        <taxon>50 kb inversion clade</taxon>
        <taxon>NPAAA clade</taxon>
        <taxon>indigoferoid/millettioid clade</taxon>
        <taxon>Phaseoleae</taxon>
        <taxon>Cajanus</taxon>
    </lineage>
</organism>
<keyword evidence="1" id="KW-1133">Transmembrane helix</keyword>
<dbReference type="Pfam" id="PF04646">
    <property type="entry name" value="DUF604"/>
    <property type="match status" value="1"/>
</dbReference>
<keyword evidence="2" id="KW-0328">Glycosyltransferase</keyword>
<evidence type="ECO:0000256" key="1">
    <source>
        <dbReference type="SAM" id="Phobius"/>
    </source>
</evidence>
<accession>A0A151UCV8</accession>
<feature type="transmembrane region" description="Helical" evidence="1">
    <location>
        <begin position="21"/>
        <end position="45"/>
    </location>
</feature>
<evidence type="ECO:0000313" key="2">
    <source>
        <dbReference type="EMBL" id="KYP77160.1"/>
    </source>
</evidence>
<keyword evidence="1" id="KW-0472">Membrane</keyword>
<dbReference type="EMBL" id="CM003603">
    <property type="protein sequence ID" value="KYP77160.1"/>
    <property type="molecule type" value="Genomic_DNA"/>
</dbReference>